<accession>A0AAV7TFD1</accession>
<gene>
    <name evidence="1" type="ORF">NDU88_000281</name>
</gene>
<keyword evidence="2" id="KW-1185">Reference proteome</keyword>
<comment type="caution">
    <text evidence="1">The sequence shown here is derived from an EMBL/GenBank/DDBJ whole genome shotgun (WGS) entry which is preliminary data.</text>
</comment>
<protein>
    <submittedName>
        <fullName evidence="1">Uncharacterized protein</fullName>
    </submittedName>
</protein>
<dbReference type="Proteomes" id="UP001066276">
    <property type="component" value="Chromosome 3_2"/>
</dbReference>
<evidence type="ECO:0000313" key="1">
    <source>
        <dbReference type="EMBL" id="KAJ1174990.1"/>
    </source>
</evidence>
<dbReference type="EMBL" id="JANPWB010000006">
    <property type="protein sequence ID" value="KAJ1174990.1"/>
    <property type="molecule type" value="Genomic_DNA"/>
</dbReference>
<evidence type="ECO:0000313" key="2">
    <source>
        <dbReference type="Proteomes" id="UP001066276"/>
    </source>
</evidence>
<proteinExistence type="predicted"/>
<reference evidence="1" key="1">
    <citation type="journal article" date="2022" name="bioRxiv">
        <title>Sequencing and chromosome-scale assembly of the giantPleurodeles waltlgenome.</title>
        <authorList>
            <person name="Brown T."/>
            <person name="Elewa A."/>
            <person name="Iarovenko S."/>
            <person name="Subramanian E."/>
            <person name="Araus A.J."/>
            <person name="Petzold A."/>
            <person name="Susuki M."/>
            <person name="Suzuki K.-i.T."/>
            <person name="Hayashi T."/>
            <person name="Toyoda A."/>
            <person name="Oliveira C."/>
            <person name="Osipova E."/>
            <person name="Leigh N.D."/>
            <person name="Simon A."/>
            <person name="Yun M.H."/>
        </authorList>
    </citation>
    <scope>NUCLEOTIDE SEQUENCE</scope>
    <source>
        <strain evidence="1">20211129_DDA</strain>
        <tissue evidence="1">Liver</tissue>
    </source>
</reference>
<name>A0AAV7TFD1_PLEWA</name>
<sequence>MDAMPAELNPDLNDASVRLLASPSALPSAARNYKTPMSVVHQYSPRFLVRVFVRLCISGTCSPAHLSLDSKVASQGAWHGAVDVWGTGTERSMFCWEGSGQRNWEEVYLLDGEKEDYSKKNGAFTPQPFLVPVLA</sequence>
<organism evidence="1 2">
    <name type="scientific">Pleurodeles waltl</name>
    <name type="common">Iberian ribbed newt</name>
    <dbReference type="NCBI Taxonomy" id="8319"/>
    <lineage>
        <taxon>Eukaryota</taxon>
        <taxon>Metazoa</taxon>
        <taxon>Chordata</taxon>
        <taxon>Craniata</taxon>
        <taxon>Vertebrata</taxon>
        <taxon>Euteleostomi</taxon>
        <taxon>Amphibia</taxon>
        <taxon>Batrachia</taxon>
        <taxon>Caudata</taxon>
        <taxon>Salamandroidea</taxon>
        <taxon>Salamandridae</taxon>
        <taxon>Pleurodelinae</taxon>
        <taxon>Pleurodeles</taxon>
    </lineage>
</organism>
<dbReference type="AlphaFoldDB" id="A0AAV7TFD1"/>